<feature type="compositionally biased region" description="Polar residues" evidence="1">
    <location>
        <begin position="419"/>
        <end position="429"/>
    </location>
</feature>
<accession>A0AAI9YC37</accession>
<feature type="compositionally biased region" description="Polar residues" evidence="1">
    <location>
        <begin position="96"/>
        <end position="107"/>
    </location>
</feature>
<feature type="compositionally biased region" description="Basic and acidic residues" evidence="1">
    <location>
        <begin position="469"/>
        <end position="489"/>
    </location>
</feature>
<feature type="region of interest" description="Disordered" evidence="1">
    <location>
        <begin position="223"/>
        <end position="608"/>
    </location>
</feature>
<comment type="caution">
    <text evidence="2">The sequence shown here is derived from an EMBL/GenBank/DDBJ whole genome shotgun (WGS) entry which is preliminary data.</text>
</comment>
<reference evidence="2" key="1">
    <citation type="submission" date="2016-11" db="EMBL/GenBank/DDBJ databases">
        <title>The genome sequence of Colletotrichum cuscutae.</title>
        <authorList>
            <person name="Baroncelli R."/>
        </authorList>
    </citation>
    <scope>NUCLEOTIDE SEQUENCE</scope>
    <source>
        <strain evidence="2">IMI 304802</strain>
    </source>
</reference>
<dbReference type="AlphaFoldDB" id="A0AAI9YC37"/>
<protein>
    <recommendedName>
        <fullName evidence="4">TeaA receptor TeaR</fullName>
    </recommendedName>
</protein>
<proteinExistence type="predicted"/>
<name>A0AAI9YC37_9PEZI</name>
<feature type="compositionally biased region" description="Polar residues" evidence="1">
    <location>
        <begin position="529"/>
        <end position="557"/>
    </location>
</feature>
<feature type="compositionally biased region" description="Polar residues" evidence="1">
    <location>
        <begin position="361"/>
        <end position="372"/>
    </location>
</feature>
<feature type="compositionally biased region" description="Polar residues" evidence="1">
    <location>
        <begin position="570"/>
        <end position="582"/>
    </location>
</feature>
<organism evidence="2 3">
    <name type="scientific">Colletotrichum cuscutae</name>
    <dbReference type="NCBI Taxonomy" id="1209917"/>
    <lineage>
        <taxon>Eukaryota</taxon>
        <taxon>Fungi</taxon>
        <taxon>Dikarya</taxon>
        <taxon>Ascomycota</taxon>
        <taxon>Pezizomycotina</taxon>
        <taxon>Sordariomycetes</taxon>
        <taxon>Hypocreomycetidae</taxon>
        <taxon>Glomerellales</taxon>
        <taxon>Glomerellaceae</taxon>
        <taxon>Colletotrichum</taxon>
        <taxon>Colletotrichum acutatum species complex</taxon>
    </lineage>
</organism>
<feature type="compositionally biased region" description="Polar residues" evidence="1">
    <location>
        <begin position="243"/>
        <end position="252"/>
    </location>
</feature>
<evidence type="ECO:0008006" key="4">
    <source>
        <dbReference type="Google" id="ProtNLM"/>
    </source>
</evidence>
<sequence length="614" mass="66233">SRPTAPPAPASLVHCHCCSTAISSRRPWPDTHHETSLAAGHDDNLLPVHIHPESGGCCPSSSPGYAMAAMSAASATANTITPPSSSNGNGGAWNNYTTTDTENLQNKRSLDRTDQNSRPPLSQNGSSANIYEYGFEPLPPPRKKASNDNISLTKSTRSWDRTNRRDHDTSKSGNFADDVFGGKVGSDEKRATNDIPVSDDDKWIHRDKLAKIESQELQAAGIVLPRARASSKPRRGRSEEKLNGSSRRTTSAPPDDEIPLPRSRKSSISPESRVPEETLPDMDLPSWDLRRPEEIAVEGDDAYWTSISDKNKSGSKIPVAKASPAPIPEYYLERNAPSGRRRSGGSELETIAYPKPRPRSGSANTLGATSTLAPAKRNNTDISPRKGSGTSSTTRKTSTQIKGGGKTKTRGGKDSTSSISGNRPTTRSGELSPGVKKPEGDPPWMVGSYRPDPRLPPDQQLLPTVAKRLQQEQWEREGKYGSIYDKEFRPLTADGLLKPPEAGSSTTPPEEEKQEQDEWPLRGDAPKSPTAQSPTSPSIKQTNSYSTMPKVSDKPQTSPLPSPRGPLSPTMQPQQPAETQTVVRVPEQPSAAANMSMGGEKKKKSGGCGCCLVM</sequence>
<feature type="compositionally biased region" description="Polar residues" evidence="1">
    <location>
        <begin position="116"/>
        <end position="129"/>
    </location>
</feature>
<keyword evidence="3" id="KW-1185">Reference proteome</keyword>
<feature type="non-terminal residue" evidence="2">
    <location>
        <position position="1"/>
    </location>
</feature>
<evidence type="ECO:0000313" key="2">
    <source>
        <dbReference type="EMBL" id="KAK1496417.1"/>
    </source>
</evidence>
<dbReference type="EMBL" id="MPDP01000013">
    <property type="protein sequence ID" value="KAK1496417.1"/>
    <property type="molecule type" value="Genomic_DNA"/>
</dbReference>
<evidence type="ECO:0000313" key="3">
    <source>
        <dbReference type="Proteomes" id="UP001239213"/>
    </source>
</evidence>
<dbReference type="Proteomes" id="UP001239213">
    <property type="component" value="Unassembled WGS sequence"/>
</dbReference>
<gene>
    <name evidence="2" type="ORF">CCUS01_02764</name>
</gene>
<feature type="compositionally biased region" description="Basic and acidic residues" evidence="1">
    <location>
        <begin position="157"/>
        <end position="170"/>
    </location>
</feature>
<feature type="compositionally biased region" description="Polar residues" evidence="1">
    <location>
        <begin position="147"/>
        <end position="156"/>
    </location>
</feature>
<feature type="region of interest" description="Disordered" evidence="1">
    <location>
        <begin position="77"/>
        <end position="199"/>
    </location>
</feature>
<feature type="compositionally biased region" description="Low complexity" evidence="1">
    <location>
        <begin position="77"/>
        <end position="95"/>
    </location>
</feature>
<evidence type="ECO:0000256" key="1">
    <source>
        <dbReference type="SAM" id="MobiDB-lite"/>
    </source>
</evidence>
<feature type="compositionally biased region" description="Low complexity" evidence="1">
    <location>
        <begin position="385"/>
        <end position="401"/>
    </location>
</feature>